<sequence length="96" mass="10214">MRSFAVSITLLSILATGSIAQNNGITPVTCQPETVNCVSPNIKLSLFTNISNLASFRTQRQTVKQRASLAGFPALLGPAKTMPTAELPQVPIPAYK</sequence>
<organism evidence="2 3">
    <name type="scientific">Colletotrichum cuscutae</name>
    <dbReference type="NCBI Taxonomy" id="1209917"/>
    <lineage>
        <taxon>Eukaryota</taxon>
        <taxon>Fungi</taxon>
        <taxon>Dikarya</taxon>
        <taxon>Ascomycota</taxon>
        <taxon>Pezizomycotina</taxon>
        <taxon>Sordariomycetes</taxon>
        <taxon>Hypocreomycetidae</taxon>
        <taxon>Glomerellales</taxon>
        <taxon>Glomerellaceae</taxon>
        <taxon>Colletotrichum</taxon>
        <taxon>Colletotrichum acutatum species complex</taxon>
    </lineage>
</organism>
<evidence type="ECO:0000313" key="3">
    <source>
        <dbReference type="Proteomes" id="UP001239213"/>
    </source>
</evidence>
<feature type="signal peptide" evidence="1">
    <location>
        <begin position="1"/>
        <end position="20"/>
    </location>
</feature>
<proteinExistence type="predicted"/>
<dbReference type="Proteomes" id="UP001239213">
    <property type="component" value="Unassembled WGS sequence"/>
</dbReference>
<name>A0AAI9ULC0_9PEZI</name>
<evidence type="ECO:0000256" key="1">
    <source>
        <dbReference type="SAM" id="SignalP"/>
    </source>
</evidence>
<accession>A0AAI9ULC0</accession>
<evidence type="ECO:0008006" key="4">
    <source>
        <dbReference type="Google" id="ProtNLM"/>
    </source>
</evidence>
<feature type="chain" id="PRO_5042610437" description="Hydrophobin" evidence="1">
    <location>
        <begin position="21"/>
        <end position="96"/>
    </location>
</feature>
<reference evidence="2" key="1">
    <citation type="submission" date="2016-11" db="EMBL/GenBank/DDBJ databases">
        <title>The genome sequence of Colletotrichum cuscutae.</title>
        <authorList>
            <person name="Baroncelli R."/>
        </authorList>
    </citation>
    <scope>NUCLEOTIDE SEQUENCE</scope>
    <source>
        <strain evidence="2">IMI 304802</strain>
    </source>
</reference>
<dbReference type="EMBL" id="MPDP01000276">
    <property type="protein sequence ID" value="KAK1458703.1"/>
    <property type="molecule type" value="Genomic_DNA"/>
</dbReference>
<keyword evidence="3" id="KW-1185">Reference proteome</keyword>
<keyword evidence="1" id="KW-0732">Signal</keyword>
<evidence type="ECO:0000313" key="2">
    <source>
        <dbReference type="EMBL" id="KAK1458703.1"/>
    </source>
</evidence>
<dbReference type="AlphaFoldDB" id="A0AAI9ULC0"/>
<comment type="caution">
    <text evidence="2">The sequence shown here is derived from an EMBL/GenBank/DDBJ whole genome shotgun (WGS) entry which is preliminary data.</text>
</comment>
<gene>
    <name evidence="2" type="ORF">CCUS01_09181</name>
</gene>
<protein>
    <recommendedName>
        <fullName evidence="4">Hydrophobin</fullName>
    </recommendedName>
</protein>